<protein>
    <submittedName>
        <fullName evidence="3">Uncharacterized protein</fullName>
    </submittedName>
</protein>
<comment type="caution">
    <text evidence="3">The sequence shown here is derived from an EMBL/GenBank/DDBJ whole genome shotgun (WGS) entry which is preliminary data.</text>
</comment>
<evidence type="ECO:0000256" key="1">
    <source>
        <dbReference type="SAM" id="MobiDB-lite"/>
    </source>
</evidence>
<accession>A0ABT3WD17</accession>
<dbReference type="Proteomes" id="UP001165633">
    <property type="component" value="Unassembled WGS sequence"/>
</dbReference>
<evidence type="ECO:0000313" key="4">
    <source>
        <dbReference type="Proteomes" id="UP001165633"/>
    </source>
</evidence>
<dbReference type="RefSeq" id="WP_266127952.1">
    <property type="nucleotide sequence ID" value="NZ_JANIDV010000007.1"/>
</dbReference>
<sequence length="131" mass="13725">MMKYAGILVVMGGLSVAGMPGVAGAYDGQSMPWGHVQQISDVRDPNGGYAGSIDQDGTVRDRDGGYAGGIDRDGTVRDRNGGYAGEIDRNGTLYGRNGGYAGSIDRGSRNNHLSDADRTAGALILLHRLPR</sequence>
<reference evidence="3" key="1">
    <citation type="submission" date="2022-07" db="EMBL/GenBank/DDBJ databases">
        <title>Bombella genomes.</title>
        <authorList>
            <person name="Harer L."/>
            <person name="Styblova S."/>
            <person name="Ehrmann M."/>
        </authorList>
    </citation>
    <scope>NUCLEOTIDE SEQUENCE</scope>
    <source>
        <strain evidence="3">TMW 2.2559</strain>
    </source>
</reference>
<proteinExistence type="predicted"/>
<name>A0ABT3WD17_9PROT</name>
<feature type="region of interest" description="Disordered" evidence="1">
    <location>
        <begin position="45"/>
        <end position="92"/>
    </location>
</feature>
<evidence type="ECO:0000256" key="2">
    <source>
        <dbReference type="SAM" id="SignalP"/>
    </source>
</evidence>
<keyword evidence="2" id="KW-0732">Signal</keyword>
<feature type="signal peptide" evidence="2">
    <location>
        <begin position="1"/>
        <end position="25"/>
    </location>
</feature>
<keyword evidence="4" id="KW-1185">Reference proteome</keyword>
<organism evidence="3 4">
    <name type="scientific">Bombella dulcis</name>
    <dbReference type="NCBI Taxonomy" id="2967339"/>
    <lineage>
        <taxon>Bacteria</taxon>
        <taxon>Pseudomonadati</taxon>
        <taxon>Pseudomonadota</taxon>
        <taxon>Alphaproteobacteria</taxon>
        <taxon>Acetobacterales</taxon>
        <taxon>Acetobacteraceae</taxon>
        <taxon>Bombella</taxon>
    </lineage>
</organism>
<gene>
    <name evidence="3" type="ORF">NQF87_08340</name>
</gene>
<dbReference type="EMBL" id="JANIDV010000007">
    <property type="protein sequence ID" value="MCX5616974.1"/>
    <property type="molecule type" value="Genomic_DNA"/>
</dbReference>
<evidence type="ECO:0000313" key="3">
    <source>
        <dbReference type="EMBL" id="MCX5616974.1"/>
    </source>
</evidence>
<feature type="compositionally biased region" description="Basic and acidic residues" evidence="1">
    <location>
        <begin position="57"/>
        <end position="80"/>
    </location>
</feature>
<feature type="chain" id="PRO_5046703904" evidence="2">
    <location>
        <begin position="26"/>
        <end position="131"/>
    </location>
</feature>